<accession>A0A6J4LFX2</accession>
<dbReference type="EMBL" id="CADCTU010000568">
    <property type="protein sequence ID" value="CAA9332141.1"/>
    <property type="molecule type" value="Genomic_DNA"/>
</dbReference>
<protein>
    <submittedName>
        <fullName evidence="2">Uncharacterized protein</fullName>
    </submittedName>
</protein>
<gene>
    <name evidence="2" type="ORF">AVDCRST_MAG11-2527</name>
</gene>
<sequence>MNTTSLVARRPCDDTDRGGCSSRRPRRALAATLRQQATSNAVRGL</sequence>
<proteinExistence type="predicted"/>
<organism evidence="2">
    <name type="scientific">uncultured Gemmatimonadaceae bacterium</name>
    <dbReference type="NCBI Taxonomy" id="246130"/>
    <lineage>
        <taxon>Bacteria</taxon>
        <taxon>Pseudomonadati</taxon>
        <taxon>Gemmatimonadota</taxon>
        <taxon>Gemmatimonadia</taxon>
        <taxon>Gemmatimonadales</taxon>
        <taxon>Gemmatimonadaceae</taxon>
        <taxon>environmental samples</taxon>
    </lineage>
</organism>
<dbReference type="AlphaFoldDB" id="A0A6J4LFX2"/>
<evidence type="ECO:0000256" key="1">
    <source>
        <dbReference type="SAM" id="MobiDB-lite"/>
    </source>
</evidence>
<evidence type="ECO:0000313" key="2">
    <source>
        <dbReference type="EMBL" id="CAA9332141.1"/>
    </source>
</evidence>
<name>A0A6J4LFX2_9BACT</name>
<feature type="region of interest" description="Disordered" evidence="1">
    <location>
        <begin position="1"/>
        <end position="26"/>
    </location>
</feature>
<reference evidence="2" key="1">
    <citation type="submission" date="2020-02" db="EMBL/GenBank/DDBJ databases">
        <authorList>
            <person name="Meier V. D."/>
        </authorList>
    </citation>
    <scope>NUCLEOTIDE SEQUENCE</scope>
    <source>
        <strain evidence="2">AVDCRST_MAG11</strain>
    </source>
</reference>